<dbReference type="InterPro" id="IPR044822">
    <property type="entry name" value="Myb_DNA-bind_4"/>
</dbReference>
<dbReference type="EMBL" id="CAJVCH010541816">
    <property type="protein sequence ID" value="CAG7826962.1"/>
    <property type="molecule type" value="Genomic_DNA"/>
</dbReference>
<keyword evidence="9" id="KW-1185">Reference proteome</keyword>
<dbReference type="PANTHER" id="PTHR21654">
    <property type="entry name" value="FI21293P1"/>
    <property type="match status" value="1"/>
</dbReference>
<evidence type="ECO:0000259" key="7">
    <source>
        <dbReference type="Pfam" id="PF13837"/>
    </source>
</evidence>
<dbReference type="Pfam" id="PF13837">
    <property type="entry name" value="Myb_DNA-bind_4"/>
    <property type="match status" value="1"/>
</dbReference>
<evidence type="ECO:0000256" key="3">
    <source>
        <dbReference type="ARBA" id="ARBA00023125"/>
    </source>
</evidence>
<evidence type="ECO:0000256" key="1">
    <source>
        <dbReference type="ARBA" id="ARBA00004123"/>
    </source>
</evidence>
<accession>A0A8J2PF20</accession>
<protein>
    <recommendedName>
        <fullName evidence="7">Myb/SANT-like DNA-binding domain-containing protein</fullName>
    </recommendedName>
</protein>
<dbReference type="GO" id="GO:0005634">
    <property type="term" value="C:nucleus"/>
    <property type="evidence" value="ECO:0007669"/>
    <property type="project" value="UniProtKB-SubCell"/>
</dbReference>
<reference evidence="8" key="1">
    <citation type="submission" date="2021-06" db="EMBL/GenBank/DDBJ databases">
        <authorList>
            <person name="Hodson N. C."/>
            <person name="Mongue J. A."/>
            <person name="Jaron S. K."/>
        </authorList>
    </citation>
    <scope>NUCLEOTIDE SEQUENCE</scope>
</reference>
<evidence type="ECO:0000313" key="9">
    <source>
        <dbReference type="Proteomes" id="UP000708208"/>
    </source>
</evidence>
<feature type="domain" description="Myb/SANT-like DNA-binding" evidence="7">
    <location>
        <begin position="143"/>
        <end position="224"/>
    </location>
</feature>
<dbReference type="OrthoDB" id="6723674at2759"/>
<evidence type="ECO:0000313" key="8">
    <source>
        <dbReference type="EMBL" id="CAG7826962.1"/>
    </source>
</evidence>
<organism evidence="8 9">
    <name type="scientific">Allacma fusca</name>
    <dbReference type="NCBI Taxonomy" id="39272"/>
    <lineage>
        <taxon>Eukaryota</taxon>
        <taxon>Metazoa</taxon>
        <taxon>Ecdysozoa</taxon>
        <taxon>Arthropoda</taxon>
        <taxon>Hexapoda</taxon>
        <taxon>Collembola</taxon>
        <taxon>Symphypleona</taxon>
        <taxon>Sminthuridae</taxon>
        <taxon>Allacma</taxon>
    </lineage>
</organism>
<name>A0A8J2PF20_9HEXA</name>
<evidence type="ECO:0000256" key="6">
    <source>
        <dbReference type="SAM" id="Coils"/>
    </source>
</evidence>
<dbReference type="GO" id="GO:0010468">
    <property type="term" value="P:regulation of gene expression"/>
    <property type="evidence" value="ECO:0007669"/>
    <property type="project" value="UniProtKB-ARBA"/>
</dbReference>
<evidence type="ECO:0000256" key="4">
    <source>
        <dbReference type="ARBA" id="ARBA00023163"/>
    </source>
</evidence>
<keyword evidence="3" id="KW-0238">DNA-binding</keyword>
<comment type="caution">
    <text evidence="8">The sequence shown here is derived from an EMBL/GenBank/DDBJ whole genome shotgun (WGS) entry which is preliminary data.</text>
</comment>
<dbReference type="PANTHER" id="PTHR21654:SF84">
    <property type="entry name" value="SI:DKEY-66I24.7"/>
    <property type="match status" value="1"/>
</dbReference>
<evidence type="ECO:0000256" key="5">
    <source>
        <dbReference type="ARBA" id="ARBA00023242"/>
    </source>
</evidence>
<gene>
    <name evidence="8" type="ORF">AFUS01_LOCUS36985</name>
</gene>
<feature type="coiled-coil region" evidence="6">
    <location>
        <begin position="313"/>
        <end position="350"/>
    </location>
</feature>
<comment type="subcellular location">
    <subcellularLocation>
        <location evidence="1">Nucleus</location>
    </subcellularLocation>
</comment>
<keyword evidence="2" id="KW-0805">Transcription regulation</keyword>
<dbReference type="GO" id="GO:0003677">
    <property type="term" value="F:DNA binding"/>
    <property type="evidence" value="ECO:0007669"/>
    <property type="project" value="UniProtKB-KW"/>
</dbReference>
<evidence type="ECO:0000256" key="2">
    <source>
        <dbReference type="ARBA" id="ARBA00023015"/>
    </source>
</evidence>
<keyword evidence="5" id="KW-0539">Nucleus</keyword>
<keyword evidence="6" id="KW-0175">Coiled coil</keyword>
<keyword evidence="4" id="KW-0804">Transcription</keyword>
<sequence>MAALIAGDLEEKNRQPTEDEAGVLLLAVFITMANEDELRREGLFGQPQLPNQFQFREVGSAEKREVANKHNLRFTPGIFNWRRQLATSEDDESGKKLKYIRRIRVYVNNSAEETETVVLDERPKSCAESDEGFSWDAGNGALTLLLIELRKQFNPKFDNPKKTKKSLWSDIATQMQKKQYEVDGLKCKKKWDNLVSTYKSRKGKQNLTGRVALKCWKFEREMEDILGRKRSITPPSNYLASTIMSGPKSPGQDSTVSDSSIHENAELDFGSEDVDVCAKKKRKQEKPLWVAEVLDQNLICQEQMWEKFAALENSKLEKMKELEERKINAIKDMEEKRMDLENRKVGLLQSILEKLNK</sequence>
<dbReference type="Proteomes" id="UP000708208">
    <property type="component" value="Unassembled WGS sequence"/>
</dbReference>
<dbReference type="AlphaFoldDB" id="A0A8J2PF20"/>
<proteinExistence type="predicted"/>